<keyword evidence="1" id="KW-0175">Coiled coil</keyword>
<evidence type="ECO:0000313" key="3">
    <source>
        <dbReference type="EMBL" id="KAK8845790.1"/>
    </source>
</evidence>
<evidence type="ECO:0000313" key="4">
    <source>
        <dbReference type="Proteomes" id="UP001470230"/>
    </source>
</evidence>
<organism evidence="3 4">
    <name type="scientific">Tritrichomonas musculus</name>
    <dbReference type="NCBI Taxonomy" id="1915356"/>
    <lineage>
        <taxon>Eukaryota</taxon>
        <taxon>Metamonada</taxon>
        <taxon>Parabasalia</taxon>
        <taxon>Tritrichomonadida</taxon>
        <taxon>Tritrichomonadidae</taxon>
        <taxon>Tritrichomonas</taxon>
    </lineage>
</organism>
<dbReference type="Proteomes" id="UP001470230">
    <property type="component" value="Unassembled WGS sequence"/>
</dbReference>
<protein>
    <recommendedName>
        <fullName evidence="5">Spindle assembly abnormal protein 6 N-terminal domain-containing protein</fullName>
    </recommendedName>
</protein>
<sequence>MKPILSIKPIVRSQKNIIYNNNKYQIDFDLLKRNSNYFYSNRKYYKNVEDIELQLEPIEINDKIFQIFISCCQNQSFQLDDINVFPLHQLSIRYEVPELISLTNQYISKNSKTLIIQAILFKLQLQNQIDQANQETSEIKSIREEEKIISSQILEYINNDQLLLLPVHVLYNIFNDPNFNFKEMSKSNQNKVVDFLFKCLDKYKREASVLFINLDLENERTDLLKRLLNQYSDVFDFNMINSRLLVQTTSELLSELNKLKLYYSNQVTEMNKSLKIQNDVLKLQIQNQQKLFETFQNDTNEQLKKTINDFKQEIYAFIKQQNIDLTNKQQNALQDKQKVLQDKQNSLQYQQNTLQSKQNTFQNKQSEFAAQQEQFQSKVNELEAKINRMEESFSQQEKSIKNNGELIYSNKAEINSDINIMKAELESLLEAKLSDQNKRYNEIKQALNQLRNKINSNSGNNHENVQKEIPKIRSINLLAQQNPYKKPYKSFLSSSSSDEDIDIAKYKYDGDDNKFANRKLLSQHSNEINEPSSARSYIESKENNNSYLYGIPSHRNNSYLDFNENIPVEIENVDDYMFGSDGYLMNKSRHKQSLNQQEPIKSKKSLNTVRRSNYPEGDGKQQVKTRKHQKNMNNQ</sequence>
<gene>
    <name evidence="3" type="ORF">M9Y10_020711</name>
</gene>
<evidence type="ECO:0000256" key="1">
    <source>
        <dbReference type="SAM" id="Coils"/>
    </source>
</evidence>
<accession>A0ABR2HFG2</accession>
<dbReference type="EMBL" id="JAPFFF010000030">
    <property type="protein sequence ID" value="KAK8845790.1"/>
    <property type="molecule type" value="Genomic_DNA"/>
</dbReference>
<proteinExistence type="predicted"/>
<feature type="region of interest" description="Disordered" evidence="2">
    <location>
        <begin position="590"/>
        <end position="635"/>
    </location>
</feature>
<feature type="compositionally biased region" description="Basic residues" evidence="2">
    <location>
        <begin position="623"/>
        <end position="635"/>
    </location>
</feature>
<name>A0ABR2HFG2_9EUKA</name>
<reference evidence="3 4" key="1">
    <citation type="submission" date="2024-04" db="EMBL/GenBank/DDBJ databases">
        <title>Tritrichomonas musculus Genome.</title>
        <authorList>
            <person name="Alves-Ferreira E."/>
            <person name="Grigg M."/>
            <person name="Lorenzi H."/>
            <person name="Galac M."/>
        </authorList>
    </citation>
    <scope>NUCLEOTIDE SEQUENCE [LARGE SCALE GENOMIC DNA]</scope>
    <source>
        <strain evidence="3 4">EAF2021</strain>
    </source>
</reference>
<feature type="compositionally biased region" description="Polar residues" evidence="2">
    <location>
        <begin position="593"/>
        <end position="611"/>
    </location>
</feature>
<evidence type="ECO:0008006" key="5">
    <source>
        <dbReference type="Google" id="ProtNLM"/>
    </source>
</evidence>
<feature type="coiled-coil region" evidence="1">
    <location>
        <begin position="372"/>
        <end position="460"/>
    </location>
</feature>
<keyword evidence="4" id="KW-1185">Reference proteome</keyword>
<evidence type="ECO:0000256" key="2">
    <source>
        <dbReference type="SAM" id="MobiDB-lite"/>
    </source>
</evidence>
<comment type="caution">
    <text evidence="3">The sequence shown here is derived from an EMBL/GenBank/DDBJ whole genome shotgun (WGS) entry which is preliminary data.</text>
</comment>